<name>A0A7L4ZUD5_9BACT</name>
<evidence type="ECO:0000313" key="1">
    <source>
        <dbReference type="EMBL" id="KAA9339451.1"/>
    </source>
</evidence>
<organism evidence="1 2">
    <name type="scientific">Hymenobacter busanensis</name>
    <dbReference type="NCBI Taxonomy" id="2607656"/>
    <lineage>
        <taxon>Bacteria</taxon>
        <taxon>Pseudomonadati</taxon>
        <taxon>Bacteroidota</taxon>
        <taxon>Cytophagia</taxon>
        <taxon>Cytophagales</taxon>
        <taxon>Hymenobacteraceae</taxon>
        <taxon>Hymenobacter</taxon>
    </lineage>
</organism>
<dbReference type="EMBL" id="VTWU01000001">
    <property type="protein sequence ID" value="KAA9339451.1"/>
    <property type="molecule type" value="Genomic_DNA"/>
</dbReference>
<evidence type="ECO:0000313" key="2">
    <source>
        <dbReference type="Proteomes" id="UP000326380"/>
    </source>
</evidence>
<accession>A0A7L4ZUD5</accession>
<dbReference type="AlphaFoldDB" id="A0A7L4ZUD5"/>
<proteinExistence type="predicted"/>
<gene>
    <name evidence="1" type="ORF">F0P96_02185</name>
</gene>
<reference evidence="1 2" key="1">
    <citation type="submission" date="2019-09" db="EMBL/GenBank/DDBJ databases">
        <title>Genome sequence of Hymenobacter sp. M3.</title>
        <authorList>
            <person name="Srinivasan S."/>
        </authorList>
    </citation>
    <scope>NUCLEOTIDE SEQUENCE [LARGE SCALE GENOMIC DNA]</scope>
    <source>
        <strain evidence="1 2">M3</strain>
    </source>
</reference>
<comment type="caution">
    <text evidence="1">The sequence shown here is derived from an EMBL/GenBank/DDBJ whole genome shotgun (WGS) entry which is preliminary data.</text>
</comment>
<keyword evidence="2" id="KW-1185">Reference proteome</keyword>
<sequence>MVFLFCANFLWLFSDQVRGILFLNNLGEKGFLILLFGVFALAGLWSFSELLFFRQVALEDGYLVIRRGLMVVHMISYEAITRLQATTEQMERNQTGLLRNAVWYRGEKLIIRVGEKEVVLRSIYINDYDKFKQKLVRLAINAKLFGPAKFHEQTQYGFLIIVSLFVLLMIYINLFGRT</sequence>
<dbReference type="Proteomes" id="UP000326380">
    <property type="component" value="Unassembled WGS sequence"/>
</dbReference>
<protein>
    <submittedName>
        <fullName evidence="1">Uncharacterized protein</fullName>
    </submittedName>
</protein>